<feature type="compositionally biased region" description="Basic and acidic residues" evidence="5">
    <location>
        <begin position="631"/>
        <end position="647"/>
    </location>
</feature>
<dbReference type="SUPFAM" id="SSF90229">
    <property type="entry name" value="CCCH zinc finger"/>
    <property type="match status" value="1"/>
</dbReference>
<feature type="compositionally biased region" description="Acidic residues" evidence="5">
    <location>
        <begin position="409"/>
        <end position="429"/>
    </location>
</feature>
<feature type="region of interest" description="Disordered" evidence="5">
    <location>
        <begin position="325"/>
        <end position="445"/>
    </location>
</feature>
<organism evidence="7 8">
    <name type="scientific">Venustampulla echinocandica</name>
    <dbReference type="NCBI Taxonomy" id="2656787"/>
    <lineage>
        <taxon>Eukaryota</taxon>
        <taxon>Fungi</taxon>
        <taxon>Dikarya</taxon>
        <taxon>Ascomycota</taxon>
        <taxon>Pezizomycotina</taxon>
        <taxon>Leotiomycetes</taxon>
        <taxon>Helotiales</taxon>
        <taxon>Pleuroascaceae</taxon>
        <taxon>Venustampulla</taxon>
    </lineage>
</organism>
<feature type="region of interest" description="Disordered" evidence="5">
    <location>
        <begin position="809"/>
        <end position="868"/>
    </location>
</feature>
<feature type="compositionally biased region" description="Low complexity" evidence="5">
    <location>
        <begin position="60"/>
        <end position="76"/>
    </location>
</feature>
<feature type="domain" description="C3H1-type" evidence="6">
    <location>
        <begin position="1190"/>
        <end position="1215"/>
    </location>
</feature>
<feature type="region of interest" description="Disordered" evidence="5">
    <location>
        <begin position="954"/>
        <end position="979"/>
    </location>
</feature>
<keyword evidence="1 4" id="KW-0479">Metal-binding</keyword>
<evidence type="ECO:0000259" key="6">
    <source>
        <dbReference type="PROSITE" id="PS50103"/>
    </source>
</evidence>
<feature type="compositionally biased region" description="Low complexity" evidence="5">
    <location>
        <begin position="1066"/>
        <end position="1082"/>
    </location>
</feature>
<evidence type="ECO:0000256" key="2">
    <source>
        <dbReference type="ARBA" id="ARBA00022771"/>
    </source>
</evidence>
<feature type="region of interest" description="Disordered" evidence="5">
    <location>
        <begin position="622"/>
        <end position="770"/>
    </location>
</feature>
<accession>A0A370TPX4</accession>
<dbReference type="RefSeq" id="XP_031870230.1">
    <property type="nucleotide sequence ID" value="XM_032013630.1"/>
</dbReference>
<dbReference type="InterPro" id="IPR036855">
    <property type="entry name" value="Znf_CCCH_sf"/>
</dbReference>
<feature type="region of interest" description="Disordered" evidence="5">
    <location>
        <begin position="1066"/>
        <end position="1099"/>
    </location>
</feature>
<keyword evidence="3 4" id="KW-0862">Zinc</keyword>
<feature type="compositionally biased region" description="Low complexity" evidence="5">
    <location>
        <begin position="964"/>
        <end position="979"/>
    </location>
</feature>
<dbReference type="OrthoDB" id="4347at2759"/>
<dbReference type="Pfam" id="PF00642">
    <property type="entry name" value="zf-CCCH"/>
    <property type="match status" value="1"/>
</dbReference>
<dbReference type="PROSITE" id="PS50103">
    <property type="entry name" value="ZF_C3H1"/>
    <property type="match status" value="1"/>
</dbReference>
<dbReference type="GO" id="GO:0008270">
    <property type="term" value="F:zinc ion binding"/>
    <property type="evidence" value="ECO:0007669"/>
    <property type="project" value="UniProtKB-KW"/>
</dbReference>
<dbReference type="STRING" id="2656787.A0A370TPX4"/>
<evidence type="ECO:0000256" key="4">
    <source>
        <dbReference type="PROSITE-ProRule" id="PRU00723"/>
    </source>
</evidence>
<evidence type="ECO:0000313" key="7">
    <source>
        <dbReference type="EMBL" id="RDL37574.1"/>
    </source>
</evidence>
<evidence type="ECO:0000256" key="5">
    <source>
        <dbReference type="SAM" id="MobiDB-lite"/>
    </source>
</evidence>
<dbReference type="EMBL" id="NPIC01000003">
    <property type="protein sequence ID" value="RDL37574.1"/>
    <property type="molecule type" value="Genomic_DNA"/>
</dbReference>
<evidence type="ECO:0000256" key="1">
    <source>
        <dbReference type="ARBA" id="ARBA00022723"/>
    </source>
</evidence>
<feature type="region of interest" description="Disordered" evidence="5">
    <location>
        <begin position="132"/>
        <end position="193"/>
    </location>
</feature>
<feature type="compositionally biased region" description="Basic and acidic residues" evidence="5">
    <location>
        <begin position="750"/>
        <end position="762"/>
    </location>
</feature>
<feature type="region of interest" description="Disordered" evidence="5">
    <location>
        <begin position="1149"/>
        <end position="1194"/>
    </location>
</feature>
<dbReference type="GeneID" id="43597856"/>
<proteinExistence type="predicted"/>
<feature type="compositionally biased region" description="Polar residues" evidence="5">
    <location>
        <begin position="134"/>
        <end position="170"/>
    </location>
</feature>
<name>A0A370TPX4_9HELO</name>
<feature type="compositionally biased region" description="Gly residues" evidence="5">
    <location>
        <begin position="1"/>
        <end position="15"/>
    </location>
</feature>
<keyword evidence="8" id="KW-1185">Reference proteome</keyword>
<feature type="compositionally biased region" description="Low complexity" evidence="5">
    <location>
        <begin position="343"/>
        <end position="353"/>
    </location>
</feature>
<sequence length="1215" mass="135031">MEGNNGHGNGNGNGNVNGHAHAHAHAHANTYIQDDAAYNEVMNNAVWPGPGPGDQFLYAQHQQGHQPQPQQQPQPQDLYSRYATTQPQPSYEHYGLHQQPSYPSMEYGNLNPNSASPYVSHYQQHAGPSALFGQATSSIDPSLQTSAPSPYRAQDSSFSVAPSATISPQYLQYAPPPNQPVNQGVPTSAYQQPPANVMANTFSQPPQDHSTMYFNNVQNGDLHRTMAGAPIQYPPLPLETKPNEVRPAANHMDKISNVKSLVTSESPQILPRAQPAKPTQASNPLRMTHPELYASAGGQRLAYAPFIVFEETPIQITLGLKNTIPKYHPRKSKSGKVLIPGFASSRSSSSARSSAKKTRISKETKLPSSKWKGTRQDIKPAAGKLATPREDSSLGAGTKSTPTPTDSSSSEDESSSEEESEYEDEEEMTLVDVSTIRGTTRPTDDIPGAARWDAIGIIWRDPKSSPSVEFVKAAIEEYGNFLIELRSKLRANLKETDDAAGRAADLARLGAERGILLEALYQTIDAANVHGYDAIVENLGRYQKLVNSLTTTLIDCVKIDDYLGKLPRAVFSLLARFQTMTDDLLKKLKFDSIQKRWRKHGDAEINANIDAILANTVEAKERASKAQKGTTKVEKDRMTPEKTEKTKLLQNTDTNKPPAFNPAKRPHEGDSTNGKPSKKLATETSNTTIKAPPPKRNNLLGIASKPLPKPAVKKREISPPGQSKLGALLASIAKRPEPPKAPEAPPRPPETPEEKARRERKESRRHLRVKFKEGTELEEIRLFKHEQAEDEGRQDDMLRDAHDYRSEGIMHKRRVSEAMDEDDEIQSGEIESRPYPELVGVDLTGLEKSTPFGQKYTTRGGDLTFTTPEQQAQERREALELMTIYTDPNDIPPSPKEPPYQMDGPGMGRPESLLKEPSAPWLAQRLQEIKQYGPDYASQLFVRRLEEQQGRKFGDNRALGGLHSLSAPSQVSSAQQPQYQPQNQTIVNNLVAKMQPHEYQNLLRIIESVKGKPYPPVEPPDWMTNPAQRAVWWEGYNRDKAIKEKREADQKAQMEATQYQPMPAQYQPQMSVPQPQSYQQPQSQPPASMPAVSSQPDITQQVQSLLASYSNGNNTNATQQFDYNAWAANAAAQAQAYSAQTQQPRWDANWNENSNPAKAQENANAGSKAKRGFEKREWQESLFDENGDYKGKKKPCRFWREGKCQKGAKCTYLHD</sequence>
<dbReference type="AlphaFoldDB" id="A0A370TPX4"/>
<evidence type="ECO:0000313" key="8">
    <source>
        <dbReference type="Proteomes" id="UP000254866"/>
    </source>
</evidence>
<dbReference type="Proteomes" id="UP000254866">
    <property type="component" value="Unassembled WGS sequence"/>
</dbReference>
<feature type="compositionally biased region" description="Polar residues" evidence="5">
    <location>
        <begin position="1150"/>
        <end position="1165"/>
    </location>
</feature>
<protein>
    <recommendedName>
        <fullName evidence="6">C3H1-type domain-containing protein</fullName>
    </recommendedName>
</protein>
<dbReference type="InterPro" id="IPR000571">
    <property type="entry name" value="Znf_CCCH"/>
</dbReference>
<feature type="region of interest" description="Disordered" evidence="5">
    <location>
        <begin position="1"/>
        <end position="20"/>
    </location>
</feature>
<feature type="zinc finger region" description="C3H1-type" evidence="4">
    <location>
        <begin position="1190"/>
        <end position="1215"/>
    </location>
</feature>
<keyword evidence="2 4" id="KW-0863">Zinc-finger</keyword>
<reference evidence="7 8" key="1">
    <citation type="journal article" date="2018" name="IMA Fungus">
        <title>IMA Genome-F 9: Draft genome sequence of Annulohypoxylon stygium, Aspergillus mulundensis, Berkeleyomyces basicola (syn. Thielaviopsis basicola), Ceratocystis smalleyi, two Cercospora beticola strains, Coleophoma cylindrospora, Fusarium fracticaudum, Phialophora cf. hyalina, and Morchella septimelata.</title>
        <authorList>
            <person name="Wingfield B.D."/>
            <person name="Bills G.F."/>
            <person name="Dong Y."/>
            <person name="Huang W."/>
            <person name="Nel W.J."/>
            <person name="Swalarsk-Parry B.S."/>
            <person name="Vaghefi N."/>
            <person name="Wilken P.M."/>
            <person name="An Z."/>
            <person name="de Beer Z.W."/>
            <person name="De Vos L."/>
            <person name="Chen L."/>
            <person name="Duong T.A."/>
            <person name="Gao Y."/>
            <person name="Hammerbacher A."/>
            <person name="Kikkert J.R."/>
            <person name="Li Y."/>
            <person name="Li H."/>
            <person name="Li K."/>
            <person name="Li Q."/>
            <person name="Liu X."/>
            <person name="Ma X."/>
            <person name="Naidoo K."/>
            <person name="Pethybridge S.J."/>
            <person name="Sun J."/>
            <person name="Steenkamp E.T."/>
            <person name="van der Nest M.A."/>
            <person name="van Wyk S."/>
            <person name="Wingfield M.J."/>
            <person name="Xiong C."/>
            <person name="Yue Q."/>
            <person name="Zhang X."/>
        </authorList>
    </citation>
    <scope>NUCLEOTIDE SEQUENCE [LARGE SCALE GENOMIC DNA]</scope>
    <source>
        <strain evidence="7 8">BP 5553</strain>
    </source>
</reference>
<evidence type="ECO:0000256" key="3">
    <source>
        <dbReference type="ARBA" id="ARBA00022833"/>
    </source>
</evidence>
<gene>
    <name evidence="7" type="ORF">BP5553_05007</name>
</gene>
<feature type="region of interest" description="Disordered" evidence="5">
    <location>
        <begin position="43"/>
        <end position="109"/>
    </location>
</feature>
<comment type="caution">
    <text evidence="7">The sequence shown here is derived from an EMBL/GenBank/DDBJ whole genome shotgun (WGS) entry which is preliminary data.</text>
</comment>